<dbReference type="Proteomes" id="UP001549104">
    <property type="component" value="Unassembled WGS sequence"/>
</dbReference>
<reference evidence="3 4" key="1">
    <citation type="submission" date="2024-06" db="EMBL/GenBank/DDBJ databases">
        <title>Sorghum-associated microbial communities from plants grown in Nebraska, USA.</title>
        <authorList>
            <person name="Schachtman D."/>
        </authorList>
    </citation>
    <scope>NUCLEOTIDE SEQUENCE [LARGE SCALE GENOMIC DNA]</scope>
    <source>
        <strain evidence="3 4">1288</strain>
    </source>
</reference>
<dbReference type="InterPro" id="IPR025584">
    <property type="entry name" value="Cthe_2159"/>
</dbReference>
<feature type="region of interest" description="Disordered" evidence="1">
    <location>
        <begin position="310"/>
        <end position="339"/>
    </location>
</feature>
<dbReference type="Pfam" id="PF14262">
    <property type="entry name" value="Cthe_2159"/>
    <property type="match status" value="1"/>
</dbReference>
<comment type="caution">
    <text evidence="3">The sequence shown here is derived from an EMBL/GenBank/DDBJ whole genome shotgun (WGS) entry which is preliminary data.</text>
</comment>
<protein>
    <recommendedName>
        <fullName evidence="5">Dockerin type 1</fullName>
    </recommendedName>
</protein>
<feature type="signal peptide" evidence="2">
    <location>
        <begin position="1"/>
        <end position="23"/>
    </location>
</feature>
<feature type="compositionally biased region" description="Low complexity" evidence="1">
    <location>
        <begin position="319"/>
        <end position="333"/>
    </location>
</feature>
<proteinExistence type="predicted"/>
<gene>
    <name evidence="3" type="ORF">ABIC55_004342</name>
</gene>
<feature type="region of interest" description="Disordered" evidence="1">
    <location>
        <begin position="615"/>
        <end position="674"/>
    </location>
</feature>
<keyword evidence="4" id="KW-1185">Reference proteome</keyword>
<sequence>MNKQNSKFMKVAASLLFTASLFACSNDSEKVSTNNESTAKGESLSTIGDQEIASVISESVSYSDGDFYEDWENATSIQLNGSGASFEGDGRVVIDKSSVTITTSGVYAIQGKLDDGQLIVDTEDDGIVRLVLNGAEIHSSSTSAIYVKQAEKTIVSLEEGTENVLSDGAKYVYENSEEDEPNAALFSKDDLTINGSGKLVVQGNYNDGITSKDELKITGGTIQINSADDGLKGKDLLAVKYGTIRIEASGDGMKSTNDTDASKGIIAIEGGSFDIKAADDGIQAETSLLIADGEFNISSGGGSPEKIVNAEMGRPTPGETETSTTDASSETSSGKGLKANEEVAIGGGSFQLDSLDDAIHSDNSITIAGGDLKMATGDDGIHADTSILIKGGNIDITKSNEGIESNSITILDGKIHVKATDDGINISEADDNSDTTTEQAKDPLLSINGGYVYVDAAGDGLDSNGSISMTGGTVIVNGPTNNGNGALDYDEDFEISGGVLIATGSSGMAMATSEGSSQHTILMTYKETQSAGTTLHLEDSEGNEIVTFAPEKDYQSVVISSPKLTKDASYTLYSEGTTSGKESNGLFEDGDYQGGTKVVEFTISDTVTWLDESGITTAKTSGPGGMGGPGGKGAHGDMVPPEGMEAPEGMERPEGMMEPPEGMKAPEGMEPEGK</sequence>
<evidence type="ECO:0000313" key="3">
    <source>
        <dbReference type="EMBL" id="MET3659222.1"/>
    </source>
</evidence>
<name>A0ABV2KEC0_SPOPS</name>
<dbReference type="PROSITE" id="PS51257">
    <property type="entry name" value="PROKAR_LIPOPROTEIN"/>
    <property type="match status" value="1"/>
</dbReference>
<evidence type="ECO:0008006" key="5">
    <source>
        <dbReference type="Google" id="ProtNLM"/>
    </source>
</evidence>
<feature type="compositionally biased region" description="Low complexity" evidence="1">
    <location>
        <begin position="656"/>
        <end position="668"/>
    </location>
</feature>
<keyword evidence="2" id="KW-0732">Signal</keyword>
<accession>A0ABV2KEC0</accession>
<feature type="compositionally biased region" description="Gly residues" evidence="1">
    <location>
        <begin position="622"/>
        <end position="633"/>
    </location>
</feature>
<evidence type="ECO:0000313" key="4">
    <source>
        <dbReference type="Proteomes" id="UP001549104"/>
    </source>
</evidence>
<dbReference type="RefSeq" id="WP_354314705.1">
    <property type="nucleotide sequence ID" value="NZ_JBEPME010000008.1"/>
</dbReference>
<evidence type="ECO:0000256" key="2">
    <source>
        <dbReference type="SAM" id="SignalP"/>
    </source>
</evidence>
<evidence type="ECO:0000256" key="1">
    <source>
        <dbReference type="SAM" id="MobiDB-lite"/>
    </source>
</evidence>
<dbReference type="EMBL" id="JBEPME010000008">
    <property type="protein sequence ID" value="MET3659222.1"/>
    <property type="molecule type" value="Genomic_DNA"/>
</dbReference>
<feature type="chain" id="PRO_5046986655" description="Dockerin type 1" evidence="2">
    <location>
        <begin position="24"/>
        <end position="674"/>
    </location>
</feature>
<organism evidence="3 4">
    <name type="scientific">Sporosarcina psychrophila</name>
    <name type="common">Bacillus psychrophilus</name>
    <dbReference type="NCBI Taxonomy" id="1476"/>
    <lineage>
        <taxon>Bacteria</taxon>
        <taxon>Bacillati</taxon>
        <taxon>Bacillota</taxon>
        <taxon>Bacilli</taxon>
        <taxon>Bacillales</taxon>
        <taxon>Caryophanaceae</taxon>
        <taxon>Sporosarcina</taxon>
    </lineage>
</organism>